<dbReference type="Gene3D" id="3.40.50.1000">
    <property type="entry name" value="HAD superfamily/HAD-like"/>
    <property type="match status" value="1"/>
</dbReference>
<dbReference type="PANTHER" id="PTHR46193">
    <property type="entry name" value="6-PHOSPHOGLUCONATE PHOSPHATASE"/>
    <property type="match status" value="1"/>
</dbReference>
<dbReference type="InterPro" id="IPR051600">
    <property type="entry name" value="Beta-PGM-like"/>
</dbReference>
<dbReference type="SFLD" id="SFLDG01135">
    <property type="entry name" value="C1.5.6:_HAD__Beta-PGM__Phospha"/>
    <property type="match status" value="1"/>
</dbReference>
<dbReference type="AlphaFoldDB" id="A0A1M6HC76"/>
<keyword evidence="7" id="KW-1185">Reference proteome</keyword>
<keyword evidence="3" id="KW-0479">Metal-binding</keyword>
<evidence type="ECO:0000313" key="6">
    <source>
        <dbReference type="EMBL" id="SHJ19754.1"/>
    </source>
</evidence>
<keyword evidence="4" id="KW-0460">Magnesium</keyword>
<dbReference type="Proteomes" id="UP000184292">
    <property type="component" value="Unassembled WGS sequence"/>
</dbReference>
<dbReference type="RefSeq" id="WP_073333257.1">
    <property type="nucleotide sequence ID" value="NZ_FQYO01000006.1"/>
</dbReference>
<evidence type="ECO:0000256" key="5">
    <source>
        <dbReference type="ARBA" id="ARBA00023277"/>
    </source>
</evidence>
<evidence type="ECO:0000313" key="7">
    <source>
        <dbReference type="Proteomes" id="UP000184292"/>
    </source>
</evidence>
<dbReference type="GO" id="GO:0046872">
    <property type="term" value="F:metal ion binding"/>
    <property type="evidence" value="ECO:0007669"/>
    <property type="project" value="UniProtKB-KW"/>
</dbReference>
<dbReference type="InterPro" id="IPR036412">
    <property type="entry name" value="HAD-like_sf"/>
</dbReference>
<dbReference type="OrthoDB" id="9782449at2"/>
<name>A0A1M6HC76_9RHOB</name>
<comment type="similarity">
    <text evidence="2">Belongs to the HAD-like hydrolase superfamily. CbbY/CbbZ/Gph/YieH family.</text>
</comment>
<dbReference type="STRING" id="1447782.SAMN05444417_3149"/>
<protein>
    <submittedName>
        <fullName evidence="6">Phosphoglycolate phosphatase</fullName>
    </submittedName>
</protein>
<gene>
    <name evidence="6" type="ORF">SAMN05444417_3149</name>
</gene>
<dbReference type="InterPro" id="IPR023214">
    <property type="entry name" value="HAD_sf"/>
</dbReference>
<comment type="cofactor">
    <cofactor evidence="1">
        <name>Mg(2+)</name>
        <dbReference type="ChEBI" id="CHEBI:18420"/>
    </cofactor>
</comment>
<keyword evidence="5" id="KW-0119">Carbohydrate metabolism</keyword>
<sequence>MPFRAALFDLDGTMLETDHLHEGIFRDLLAPRGIHVDTPFYMAHIHGRLNEDMFAELLPDEPDPRALSEEKEARFRAILPRPYPPAPGLPAFLDRVEGAGWVMAVVTNAPRPNAEAMMAAIGVETRIPVLVVGEECARGKPAPDPYAAACERLGVAPAEAVAFEDSPSGLRSAAAAGCHVVGVRSALTDAALRAEGAALTVADFTDPALNALFAEDPT</sequence>
<evidence type="ECO:0000256" key="1">
    <source>
        <dbReference type="ARBA" id="ARBA00001946"/>
    </source>
</evidence>
<dbReference type="SUPFAM" id="SSF56784">
    <property type="entry name" value="HAD-like"/>
    <property type="match status" value="1"/>
</dbReference>
<proteinExistence type="inferred from homology"/>
<dbReference type="InterPro" id="IPR023198">
    <property type="entry name" value="PGP-like_dom2"/>
</dbReference>
<dbReference type="GO" id="GO:0003824">
    <property type="term" value="F:catalytic activity"/>
    <property type="evidence" value="ECO:0007669"/>
    <property type="project" value="UniProtKB-ARBA"/>
</dbReference>
<evidence type="ECO:0000256" key="4">
    <source>
        <dbReference type="ARBA" id="ARBA00022842"/>
    </source>
</evidence>
<accession>A0A1M6HC76</accession>
<dbReference type="Pfam" id="PF00702">
    <property type="entry name" value="Hydrolase"/>
    <property type="match status" value="1"/>
</dbReference>
<reference evidence="6 7" key="1">
    <citation type="submission" date="2016-11" db="EMBL/GenBank/DDBJ databases">
        <authorList>
            <person name="Jaros S."/>
            <person name="Januszkiewicz K."/>
            <person name="Wedrychowicz H."/>
        </authorList>
    </citation>
    <scope>NUCLEOTIDE SEQUENCE [LARGE SCALE GENOMIC DNA]</scope>
    <source>
        <strain evidence="6 7">DSM 100565</strain>
    </source>
</reference>
<dbReference type="SFLD" id="SFLDG01129">
    <property type="entry name" value="C1.5:_HAD__Beta-PGM__Phosphata"/>
    <property type="match status" value="1"/>
</dbReference>
<dbReference type="SFLD" id="SFLDS00003">
    <property type="entry name" value="Haloacid_Dehalogenase"/>
    <property type="match status" value="1"/>
</dbReference>
<dbReference type="PANTHER" id="PTHR46193:SF18">
    <property type="entry name" value="HEXITOL PHOSPHATASE B"/>
    <property type="match status" value="1"/>
</dbReference>
<dbReference type="EMBL" id="FQYO01000006">
    <property type="protein sequence ID" value="SHJ19754.1"/>
    <property type="molecule type" value="Genomic_DNA"/>
</dbReference>
<dbReference type="Gene3D" id="1.10.150.240">
    <property type="entry name" value="Putative phosphatase, domain 2"/>
    <property type="match status" value="1"/>
</dbReference>
<dbReference type="InterPro" id="IPR006439">
    <property type="entry name" value="HAD-SF_hydro_IA"/>
</dbReference>
<organism evidence="6 7">
    <name type="scientific">Wenxinia saemankumensis</name>
    <dbReference type="NCBI Taxonomy" id="1447782"/>
    <lineage>
        <taxon>Bacteria</taxon>
        <taxon>Pseudomonadati</taxon>
        <taxon>Pseudomonadota</taxon>
        <taxon>Alphaproteobacteria</taxon>
        <taxon>Rhodobacterales</taxon>
        <taxon>Roseobacteraceae</taxon>
        <taxon>Wenxinia</taxon>
    </lineage>
</organism>
<evidence type="ECO:0000256" key="3">
    <source>
        <dbReference type="ARBA" id="ARBA00022723"/>
    </source>
</evidence>
<dbReference type="NCBIfam" id="TIGR01509">
    <property type="entry name" value="HAD-SF-IA-v3"/>
    <property type="match status" value="1"/>
</dbReference>
<evidence type="ECO:0000256" key="2">
    <source>
        <dbReference type="ARBA" id="ARBA00006171"/>
    </source>
</evidence>